<evidence type="ECO:0000313" key="3">
    <source>
        <dbReference type="EMBL" id="CAA2947103.1"/>
    </source>
</evidence>
<gene>
    <name evidence="3" type="ORF">OLEA9_A028714</name>
</gene>
<keyword evidence="2" id="KW-0812">Transmembrane</keyword>
<keyword evidence="2" id="KW-1133">Transmembrane helix</keyword>
<evidence type="ECO:0000256" key="1">
    <source>
        <dbReference type="SAM" id="MobiDB-lite"/>
    </source>
</evidence>
<evidence type="ECO:0000256" key="2">
    <source>
        <dbReference type="SAM" id="Phobius"/>
    </source>
</evidence>
<name>A0A8S0PFQ6_OLEEU</name>
<dbReference type="EMBL" id="CACTIH010000066">
    <property type="protein sequence ID" value="CAA2947103.1"/>
    <property type="molecule type" value="Genomic_DNA"/>
</dbReference>
<feature type="transmembrane region" description="Helical" evidence="2">
    <location>
        <begin position="58"/>
        <end position="78"/>
    </location>
</feature>
<comment type="caution">
    <text evidence="3">The sequence shown here is derived from an EMBL/GenBank/DDBJ whole genome shotgun (WGS) entry which is preliminary data.</text>
</comment>
<evidence type="ECO:0000313" key="4">
    <source>
        <dbReference type="Proteomes" id="UP000594638"/>
    </source>
</evidence>
<dbReference type="Proteomes" id="UP000594638">
    <property type="component" value="Unassembled WGS sequence"/>
</dbReference>
<dbReference type="Gramene" id="OE9A028714T1">
    <property type="protein sequence ID" value="OE9A028714C1"/>
    <property type="gene ID" value="OE9A028714"/>
</dbReference>
<accession>A0A8S0PFQ6</accession>
<dbReference type="OrthoDB" id="10413918at2759"/>
<proteinExistence type="predicted"/>
<organism evidence="3 4">
    <name type="scientific">Olea europaea subsp. europaea</name>
    <dbReference type="NCBI Taxonomy" id="158383"/>
    <lineage>
        <taxon>Eukaryota</taxon>
        <taxon>Viridiplantae</taxon>
        <taxon>Streptophyta</taxon>
        <taxon>Embryophyta</taxon>
        <taxon>Tracheophyta</taxon>
        <taxon>Spermatophyta</taxon>
        <taxon>Magnoliopsida</taxon>
        <taxon>eudicotyledons</taxon>
        <taxon>Gunneridae</taxon>
        <taxon>Pentapetalae</taxon>
        <taxon>asterids</taxon>
        <taxon>lamiids</taxon>
        <taxon>Lamiales</taxon>
        <taxon>Oleaceae</taxon>
        <taxon>Oleeae</taxon>
        <taxon>Olea</taxon>
    </lineage>
</organism>
<feature type="compositionally biased region" description="Polar residues" evidence="1">
    <location>
        <begin position="15"/>
        <end position="28"/>
    </location>
</feature>
<keyword evidence="2" id="KW-0472">Membrane</keyword>
<reference evidence="3 4" key="1">
    <citation type="submission" date="2019-12" db="EMBL/GenBank/DDBJ databases">
        <authorList>
            <person name="Alioto T."/>
            <person name="Alioto T."/>
            <person name="Gomez Garrido J."/>
        </authorList>
    </citation>
    <scope>NUCLEOTIDE SEQUENCE [LARGE SCALE GENOMIC DNA]</scope>
</reference>
<protein>
    <submittedName>
        <fullName evidence="3">Uncharacterized protein</fullName>
    </submittedName>
</protein>
<sequence length="87" mass="10272">MANTDEADRKRRHLSSISPTAATMNKPSSMRIDEDKMLVAAVLQFQNQMLFLNNMRRLWLWLITFGESWLMTWNHVLITQRTCRDMG</sequence>
<keyword evidence="4" id="KW-1185">Reference proteome</keyword>
<feature type="region of interest" description="Disordered" evidence="1">
    <location>
        <begin position="1"/>
        <end position="28"/>
    </location>
</feature>
<dbReference type="AlphaFoldDB" id="A0A8S0PFQ6"/>